<feature type="compositionally biased region" description="Basic and acidic residues" evidence="2">
    <location>
        <begin position="346"/>
        <end position="356"/>
    </location>
</feature>
<feature type="region of interest" description="Disordered" evidence="2">
    <location>
        <begin position="667"/>
        <end position="706"/>
    </location>
</feature>
<dbReference type="GO" id="GO:0006334">
    <property type="term" value="P:nucleosome assembly"/>
    <property type="evidence" value="ECO:0007669"/>
    <property type="project" value="InterPro"/>
</dbReference>
<dbReference type="eggNOG" id="KOG2064">
    <property type="taxonomic scope" value="Eukaryota"/>
</dbReference>
<dbReference type="InterPro" id="IPR048362">
    <property type="entry name" value="PARG_helical"/>
</dbReference>
<dbReference type="InterPro" id="IPR002164">
    <property type="entry name" value="NAP_family"/>
</dbReference>
<dbReference type="PANTHER" id="PTHR12837">
    <property type="entry name" value="POLY ADP-RIBOSE GLYCOHYDROLASE"/>
    <property type="match status" value="1"/>
</dbReference>
<dbReference type="Proteomes" id="UP000052978">
    <property type="component" value="Unassembled WGS sequence"/>
</dbReference>
<evidence type="ECO:0000313" key="4">
    <source>
        <dbReference type="EMBL" id="EPQ18232.1"/>
    </source>
</evidence>
<dbReference type="Gene3D" id="3.30.1120.90">
    <property type="entry name" value="Nucleosome assembly protein"/>
    <property type="match status" value="1"/>
</dbReference>
<feature type="domain" description="Protein kinase" evidence="3">
    <location>
        <begin position="747"/>
        <end position="953"/>
    </location>
</feature>
<dbReference type="InterPro" id="IPR007724">
    <property type="entry name" value="Poly_GlycHdrlase"/>
</dbReference>
<evidence type="ECO:0000256" key="2">
    <source>
        <dbReference type="SAM" id="MobiDB-lite"/>
    </source>
</evidence>
<feature type="compositionally biased region" description="Acidic residues" evidence="2">
    <location>
        <begin position="317"/>
        <end position="332"/>
    </location>
</feature>
<feature type="region of interest" description="Disordered" evidence="2">
    <location>
        <begin position="1"/>
        <end position="43"/>
    </location>
</feature>
<dbReference type="GO" id="GO:0009225">
    <property type="term" value="P:nucleotide-sugar metabolic process"/>
    <property type="evidence" value="ECO:0007669"/>
    <property type="project" value="TreeGrafter"/>
</dbReference>
<dbReference type="GO" id="GO:0006282">
    <property type="term" value="P:regulation of DNA repair"/>
    <property type="evidence" value="ECO:0007669"/>
    <property type="project" value="InterPro"/>
</dbReference>
<evidence type="ECO:0000313" key="5">
    <source>
        <dbReference type="Proteomes" id="UP000052978"/>
    </source>
</evidence>
<dbReference type="GO" id="GO:0005524">
    <property type="term" value="F:ATP binding"/>
    <property type="evidence" value="ECO:0007669"/>
    <property type="project" value="InterPro"/>
</dbReference>
<dbReference type="GO" id="GO:0004649">
    <property type="term" value="F:poly(ADP-ribose) glycohydrolase activity"/>
    <property type="evidence" value="ECO:0007669"/>
    <property type="project" value="InterPro"/>
</dbReference>
<dbReference type="SUPFAM" id="SSF143113">
    <property type="entry name" value="NAP-like"/>
    <property type="match status" value="1"/>
</dbReference>
<keyword evidence="5" id="KW-1185">Reference proteome</keyword>
<dbReference type="GO" id="GO:0004672">
    <property type="term" value="F:protein kinase activity"/>
    <property type="evidence" value="ECO:0007669"/>
    <property type="project" value="InterPro"/>
</dbReference>
<comment type="similarity">
    <text evidence="1">Belongs to the nucleosome assembly protein (NAP) family.</text>
</comment>
<dbReference type="Pfam" id="PF00956">
    <property type="entry name" value="NAP"/>
    <property type="match status" value="1"/>
</dbReference>
<accession>S7QAV1</accession>
<feature type="region of interest" description="Disordered" evidence="2">
    <location>
        <begin position="184"/>
        <end position="208"/>
    </location>
</feature>
<evidence type="ECO:0000256" key="1">
    <source>
        <dbReference type="ARBA" id="ARBA00009947"/>
    </source>
</evidence>
<feature type="region of interest" description="Disordered" evidence="2">
    <location>
        <begin position="281"/>
        <end position="361"/>
    </location>
</feature>
<proteinExistence type="inferred from homology"/>
<dbReference type="PROSITE" id="PS50011">
    <property type="entry name" value="PROTEIN_KINASE_DOM"/>
    <property type="match status" value="1"/>
</dbReference>
<name>S7QAV1_MYOBR</name>
<dbReference type="InterPro" id="IPR037231">
    <property type="entry name" value="NAP-like_sf"/>
</dbReference>
<protein>
    <submittedName>
        <fullName evidence="4">Poly(ADP-ribose) glycohydrolase</fullName>
    </submittedName>
</protein>
<feature type="compositionally biased region" description="Polar residues" evidence="2">
    <location>
        <begin position="281"/>
        <end position="291"/>
    </location>
</feature>
<dbReference type="GO" id="GO:0005737">
    <property type="term" value="C:cytoplasm"/>
    <property type="evidence" value="ECO:0007669"/>
    <property type="project" value="TreeGrafter"/>
</dbReference>
<evidence type="ECO:0000259" key="3">
    <source>
        <dbReference type="PROSITE" id="PS50011"/>
    </source>
</evidence>
<keyword evidence="4" id="KW-0378">Hydrolase</keyword>
<dbReference type="Pfam" id="PF20811">
    <property type="entry name" value="PARG_cat_N"/>
    <property type="match status" value="1"/>
</dbReference>
<dbReference type="GO" id="GO:1990966">
    <property type="term" value="P:ATP generation from poly-ADP-D-ribose"/>
    <property type="evidence" value="ECO:0007669"/>
    <property type="project" value="TreeGrafter"/>
</dbReference>
<feature type="compositionally biased region" description="Basic and acidic residues" evidence="2">
    <location>
        <begin position="686"/>
        <end position="706"/>
    </location>
</feature>
<dbReference type="SUPFAM" id="SSF56112">
    <property type="entry name" value="Protein kinase-like (PK-like)"/>
    <property type="match status" value="1"/>
</dbReference>
<dbReference type="Gene3D" id="1.10.510.10">
    <property type="entry name" value="Transferase(Phosphotransferase) domain 1"/>
    <property type="match status" value="1"/>
</dbReference>
<dbReference type="Pfam" id="PF00069">
    <property type="entry name" value="Pkinase"/>
    <property type="match status" value="1"/>
</dbReference>
<dbReference type="AlphaFoldDB" id="S7QAV1"/>
<dbReference type="InterPro" id="IPR011009">
    <property type="entry name" value="Kinase-like_dom_sf"/>
</dbReference>
<reference evidence="4 5" key="1">
    <citation type="journal article" date="2013" name="Nat. Commun.">
        <title>Genome analysis reveals insights into physiology and longevity of the Brandt's bat Myotis brandtii.</title>
        <authorList>
            <person name="Seim I."/>
            <person name="Fang X."/>
            <person name="Xiong Z."/>
            <person name="Lobanov A.V."/>
            <person name="Huang Z."/>
            <person name="Ma S."/>
            <person name="Feng Y."/>
            <person name="Turanov A.A."/>
            <person name="Zhu Y."/>
            <person name="Lenz T.L."/>
            <person name="Gerashchenko M.V."/>
            <person name="Fan D."/>
            <person name="Hee Yim S."/>
            <person name="Yao X."/>
            <person name="Jordan D."/>
            <person name="Xiong Y."/>
            <person name="Ma Y."/>
            <person name="Lyapunov A.N."/>
            <person name="Chen G."/>
            <person name="Kulakova O.I."/>
            <person name="Sun Y."/>
            <person name="Lee S.G."/>
            <person name="Bronson R.T."/>
            <person name="Moskalev A.A."/>
            <person name="Sunyaev S.R."/>
            <person name="Zhang G."/>
            <person name="Krogh A."/>
            <person name="Wang J."/>
            <person name="Gladyshev V.N."/>
        </authorList>
    </citation>
    <scope>NUCLEOTIDE SEQUENCE [LARGE SCALE GENOMIC DNA]</scope>
</reference>
<feature type="compositionally biased region" description="Polar residues" evidence="2">
    <location>
        <begin position="184"/>
        <end position="195"/>
    </location>
</feature>
<organism evidence="4 5">
    <name type="scientific">Myotis brandtii</name>
    <name type="common">Brandt's bat</name>
    <dbReference type="NCBI Taxonomy" id="109478"/>
    <lineage>
        <taxon>Eukaryota</taxon>
        <taxon>Metazoa</taxon>
        <taxon>Chordata</taxon>
        <taxon>Craniata</taxon>
        <taxon>Vertebrata</taxon>
        <taxon>Euteleostomi</taxon>
        <taxon>Mammalia</taxon>
        <taxon>Eutheria</taxon>
        <taxon>Laurasiatheria</taxon>
        <taxon>Chiroptera</taxon>
        <taxon>Yangochiroptera</taxon>
        <taxon>Vespertilionidae</taxon>
        <taxon>Myotis</taxon>
    </lineage>
</organism>
<dbReference type="EMBL" id="KE164493">
    <property type="protein sequence ID" value="EPQ18232.1"/>
    <property type="molecule type" value="Genomic_DNA"/>
</dbReference>
<dbReference type="PANTHER" id="PTHR12837:SF15">
    <property type="entry name" value="POLY(ADP-RIBOSE) GLYCOHYDROLASE"/>
    <property type="match status" value="1"/>
</dbReference>
<dbReference type="GO" id="GO:0005975">
    <property type="term" value="P:carbohydrate metabolic process"/>
    <property type="evidence" value="ECO:0007669"/>
    <property type="project" value="InterPro"/>
</dbReference>
<sequence>MSSGPACEPRIKRPRWGASETSPPAASDARSFPGGQRRVLDPKDAAVQCRVPPSSPGGVPGWAGPHRGSTTSLVFKQKTITSWMDTKGIKTAESESLHSKENNNTRVESMMSSVQKDNFYQHNMEKLENVSQRSIDKSPVEKSTQYLNQQQTAAMCKWQNEGKHTEQLLEGEPPTVTLVSGQFSNANVDQSPQNDDYSDTYSEESRDNQQFFIPVKLANAKQTTEDEQAREARSHQKCRKSCHLVEDCADCQQEEIDVVPESPLSDIGSEDVSTGLKNANKLSRQESSLGNSPPFEKESELESPMDVDNSKNSCQDSEADEETSPGFDEQEDSSSTQRANKPSKFQAKEADTELRKQSSAKGGEIRLHFQFEGESCAGMNDLSARLPGSTSSLNVECRNSKQHGKKGSKITDHFVRMPKAEDKRKEQCEIKHQRTDRRIPKYVPPHLSPDKKWLGTPIEEMRRMPKCGTQLPLLRPSANHTVTVRVDLLRAGEVPKPFPTHFKDLWDNKHVKMPCSEQNLYPVEDENGERTAGSRWELIQTALLNKFTRPQNLKDAILKYNVAYSKKWDFTALVDFWDKVLEEAEAQHLYQSILPDMVKIALCLPNICTQPIPLLKQKMNHSITMSQEQIASLLANAFFCTFPRRNAKMKSEYSSYPDINFNRMAPKHQSSLSPQMKKPKLPPAPKLEKKPTPQDVPKGEKEHQEAIEHIDEKRSELIAKIPNFWVTTFVNHPQVSALPGEEDEEVLHYLTRVEETEFEDIKSGYRIDFYFEENPYFENKVLSKEFYLNESGDPSSKATKIKWKSGKDLTKRSSQHRIKPAGRDSMRNQKASLPGLLTILMQVQMSQKKLFEGRSSRKPEKLKTLFCYFRRVTEKKKGFHYLVFDLVTGGELFVDIISKESYDEADASHYLHQILESVNYIHQCDIVHRDQKPEKLLLVCKSKDAAGSWLILA</sequence>
<dbReference type="InterPro" id="IPR000719">
    <property type="entry name" value="Prot_kinase_dom"/>
</dbReference>
<gene>
    <name evidence="4" type="ORF">D623_10003837</name>
</gene>
<dbReference type="GO" id="GO:0005634">
    <property type="term" value="C:nucleus"/>
    <property type="evidence" value="ECO:0007669"/>
    <property type="project" value="InterPro"/>
</dbReference>